<keyword evidence="3" id="KW-1185">Reference proteome</keyword>
<accession>A0A9J6B8L8</accession>
<organism evidence="2 3">
    <name type="scientific">Polypedilum vanderplanki</name>
    <name type="common">Sleeping chironomid midge</name>
    <dbReference type="NCBI Taxonomy" id="319348"/>
    <lineage>
        <taxon>Eukaryota</taxon>
        <taxon>Metazoa</taxon>
        <taxon>Ecdysozoa</taxon>
        <taxon>Arthropoda</taxon>
        <taxon>Hexapoda</taxon>
        <taxon>Insecta</taxon>
        <taxon>Pterygota</taxon>
        <taxon>Neoptera</taxon>
        <taxon>Endopterygota</taxon>
        <taxon>Diptera</taxon>
        <taxon>Nematocera</taxon>
        <taxon>Chironomoidea</taxon>
        <taxon>Chironomidae</taxon>
        <taxon>Chironominae</taxon>
        <taxon>Polypedilum</taxon>
        <taxon>Polypedilum</taxon>
    </lineage>
</organism>
<dbReference type="InterPro" id="IPR010342">
    <property type="entry name" value="DUF938"/>
</dbReference>
<dbReference type="OrthoDB" id="10258744at2759"/>
<gene>
    <name evidence="2" type="ORF">PVAND_017727</name>
</gene>
<dbReference type="SUPFAM" id="SSF53335">
    <property type="entry name" value="S-adenosyl-L-methionine-dependent methyltransferases"/>
    <property type="match status" value="1"/>
</dbReference>
<evidence type="ECO:0000313" key="3">
    <source>
        <dbReference type="Proteomes" id="UP001107558"/>
    </source>
</evidence>
<dbReference type="PANTHER" id="PTHR20974">
    <property type="entry name" value="UPF0585 PROTEIN CG18661"/>
    <property type="match status" value="1"/>
</dbReference>
<dbReference type="AlphaFoldDB" id="A0A9J6B8L8"/>
<sequence length="147" mass="17054">KSIKEYTKSCQNVYEPIYIDISKNLDDWTEKTNDGKLLSSCHGYFDFILNINMIHITPFICTEMLFKNSSNLLKSNGMLFTYGPYSFNHVISPESNVRFNEMLKRDDPNYGIRDISDLENIANANFFSLANIHDLPANNKLLVWKKD</sequence>
<proteinExistence type="inferred from homology"/>
<comment type="caution">
    <text evidence="2">The sequence shown here is derived from an EMBL/GenBank/DDBJ whole genome shotgun (WGS) entry which is preliminary data.</text>
</comment>
<keyword evidence="2" id="KW-0489">Methyltransferase</keyword>
<name>A0A9J6B8L8_POLVA</name>
<evidence type="ECO:0000256" key="1">
    <source>
        <dbReference type="ARBA" id="ARBA00008308"/>
    </source>
</evidence>
<dbReference type="PANTHER" id="PTHR20974:SF0">
    <property type="entry name" value="UPF0585 PROTEIN CG18661"/>
    <property type="match status" value="1"/>
</dbReference>
<feature type="non-terminal residue" evidence="2">
    <location>
        <position position="1"/>
    </location>
</feature>
<dbReference type="Pfam" id="PF06080">
    <property type="entry name" value="DUF938"/>
    <property type="match status" value="1"/>
</dbReference>
<reference evidence="2" key="1">
    <citation type="submission" date="2021-03" db="EMBL/GenBank/DDBJ databases">
        <title>Chromosome level genome of the anhydrobiotic midge Polypedilum vanderplanki.</title>
        <authorList>
            <person name="Yoshida Y."/>
            <person name="Kikawada T."/>
            <person name="Gusev O."/>
        </authorList>
    </citation>
    <scope>NUCLEOTIDE SEQUENCE</scope>
    <source>
        <strain evidence="2">NIAS01</strain>
        <tissue evidence="2">Whole body or cell culture</tissue>
    </source>
</reference>
<dbReference type="GO" id="GO:0032259">
    <property type="term" value="P:methylation"/>
    <property type="evidence" value="ECO:0007669"/>
    <property type="project" value="UniProtKB-KW"/>
</dbReference>
<dbReference type="InterPro" id="IPR029063">
    <property type="entry name" value="SAM-dependent_MTases_sf"/>
</dbReference>
<dbReference type="EMBL" id="JADBJN010000102">
    <property type="protein sequence ID" value="KAG5666116.1"/>
    <property type="molecule type" value="Genomic_DNA"/>
</dbReference>
<dbReference type="Proteomes" id="UP001107558">
    <property type="component" value="Unassembled WGS sequence"/>
</dbReference>
<dbReference type="GO" id="GO:0008168">
    <property type="term" value="F:methyltransferase activity"/>
    <property type="evidence" value="ECO:0007669"/>
    <property type="project" value="UniProtKB-KW"/>
</dbReference>
<evidence type="ECO:0000313" key="2">
    <source>
        <dbReference type="EMBL" id="KAG5666116.1"/>
    </source>
</evidence>
<dbReference type="Gene3D" id="3.40.50.150">
    <property type="entry name" value="Vaccinia Virus protein VP39"/>
    <property type="match status" value="1"/>
</dbReference>
<keyword evidence="2" id="KW-0808">Transferase</keyword>
<protein>
    <submittedName>
        <fullName evidence="2">Methyltransferase-like 26 B</fullName>
    </submittedName>
</protein>
<comment type="similarity">
    <text evidence="1">Belongs to the UPF0585 family.</text>
</comment>